<reference evidence="3 4" key="1">
    <citation type="submission" date="2019-10" db="EMBL/GenBank/DDBJ databases">
        <title>Streptomyces sp. strain GY16 isolated from leaves of Broussonetia papyrifera.</title>
        <authorList>
            <person name="Mo P."/>
        </authorList>
    </citation>
    <scope>NUCLEOTIDE SEQUENCE [LARGE SCALE GENOMIC DNA]</scope>
    <source>
        <strain evidence="3 4">GY16</strain>
    </source>
</reference>
<feature type="domain" description="Fumarate lyase N-terminal" evidence="2">
    <location>
        <begin position="17"/>
        <end position="333"/>
    </location>
</feature>
<dbReference type="InterPro" id="IPR051546">
    <property type="entry name" value="Aspartate_Ammonia-Lyase"/>
</dbReference>
<evidence type="ECO:0000259" key="2">
    <source>
        <dbReference type="Pfam" id="PF00206"/>
    </source>
</evidence>
<dbReference type="GO" id="GO:0008797">
    <property type="term" value="F:aspartate ammonia-lyase activity"/>
    <property type="evidence" value="ECO:0007669"/>
    <property type="project" value="TreeGrafter"/>
</dbReference>
<dbReference type="PROSITE" id="PS00163">
    <property type="entry name" value="FUMARATE_LYASES"/>
    <property type="match status" value="1"/>
</dbReference>
<dbReference type="Gene3D" id="1.20.200.10">
    <property type="entry name" value="Fumarase/aspartase (Central domain)"/>
    <property type="match status" value="1"/>
</dbReference>
<gene>
    <name evidence="3" type="ORF">F9278_41680</name>
</gene>
<organism evidence="3 4">
    <name type="scientific">Streptomyces phaeolivaceus</name>
    <dbReference type="NCBI Taxonomy" id="2653200"/>
    <lineage>
        <taxon>Bacteria</taxon>
        <taxon>Bacillati</taxon>
        <taxon>Actinomycetota</taxon>
        <taxon>Actinomycetes</taxon>
        <taxon>Kitasatosporales</taxon>
        <taxon>Streptomycetaceae</taxon>
        <taxon>Streptomyces</taxon>
    </lineage>
</organism>
<evidence type="ECO:0000313" key="4">
    <source>
        <dbReference type="Proteomes" id="UP000327294"/>
    </source>
</evidence>
<accession>A0A5P8KG61</accession>
<dbReference type="Gene3D" id="1.10.275.10">
    <property type="entry name" value="Fumarase/aspartase (N-terminal domain)"/>
    <property type="match status" value="1"/>
</dbReference>
<dbReference type="PRINTS" id="PR00149">
    <property type="entry name" value="FUMRATELYASE"/>
</dbReference>
<proteinExistence type="predicted"/>
<keyword evidence="1 3" id="KW-0456">Lyase</keyword>
<dbReference type="RefSeq" id="WP_152172945.1">
    <property type="nucleotide sequence ID" value="NZ_CP045096.1"/>
</dbReference>
<dbReference type="InterPro" id="IPR000362">
    <property type="entry name" value="Fumarate_lyase_fam"/>
</dbReference>
<dbReference type="GO" id="GO:0006531">
    <property type="term" value="P:aspartate metabolic process"/>
    <property type="evidence" value="ECO:0007669"/>
    <property type="project" value="TreeGrafter"/>
</dbReference>
<dbReference type="PANTHER" id="PTHR42696">
    <property type="entry name" value="ASPARTATE AMMONIA-LYASE"/>
    <property type="match status" value="1"/>
</dbReference>
<evidence type="ECO:0000256" key="1">
    <source>
        <dbReference type="ARBA" id="ARBA00023239"/>
    </source>
</evidence>
<dbReference type="EMBL" id="CP045096">
    <property type="protein sequence ID" value="QFR01618.1"/>
    <property type="molecule type" value="Genomic_DNA"/>
</dbReference>
<dbReference type="InterPro" id="IPR022761">
    <property type="entry name" value="Fumarate_lyase_N"/>
</dbReference>
<protein>
    <submittedName>
        <fullName evidence="3">Aspartate ammonia-lyase</fullName>
    </submittedName>
</protein>
<dbReference type="Proteomes" id="UP000327294">
    <property type="component" value="Chromosome"/>
</dbReference>
<dbReference type="AlphaFoldDB" id="A0A5P8KG61"/>
<name>A0A5P8KG61_9ACTN</name>
<dbReference type="SUPFAM" id="SSF48557">
    <property type="entry name" value="L-aspartase-like"/>
    <property type="match status" value="1"/>
</dbReference>
<dbReference type="GO" id="GO:0005829">
    <property type="term" value="C:cytosol"/>
    <property type="evidence" value="ECO:0007669"/>
    <property type="project" value="TreeGrafter"/>
</dbReference>
<evidence type="ECO:0000313" key="3">
    <source>
        <dbReference type="EMBL" id="QFR01618.1"/>
    </source>
</evidence>
<keyword evidence="4" id="KW-1185">Reference proteome</keyword>
<sequence length="424" mass="44496">MQYTSKEAEPANTHGTLYGTQTQLSLRNFGSPGRRIADVPSLIRMYALIKRAAATANRTLGVLDDRRADAIIAACDEVAAGLHTEQFPTALVLGGGGTTTNMNVNEVIAARAAQLASITVHPNDHVNASQSTNDSFPTAMALTIIEVAEGPLAALRGLSETLKDKAAEYNETPYLGRTCLQDAVSVQAGRTLRAQARAVERGADELEATVRELSAVPLGATVLGTSIGAPEGFTDACVSELAKLVDFDVVGARDLFDALAHLDPYAAVADATARAAITVAKIASDLRLRSSGPRGGLAEVTIPALQAGSSIMPAKVNPVVPEYAMQLSYRIRGSANTVSCAVAAGELELNVMEPIIIDALLTMFEDLERAAASMATLCVAGLEWDGPRRAENLGQALDRWVELAGRSGYEAASSSARQAWGHAD</sequence>
<dbReference type="KEGG" id="sphv:F9278_41680"/>
<dbReference type="InterPro" id="IPR020557">
    <property type="entry name" value="Fumarate_lyase_CS"/>
</dbReference>
<dbReference type="InterPro" id="IPR024083">
    <property type="entry name" value="Fumarase/histidase_N"/>
</dbReference>
<dbReference type="Pfam" id="PF00206">
    <property type="entry name" value="Lyase_1"/>
    <property type="match status" value="1"/>
</dbReference>
<dbReference type="InterPro" id="IPR008948">
    <property type="entry name" value="L-Aspartase-like"/>
</dbReference>
<dbReference type="PANTHER" id="PTHR42696:SF2">
    <property type="entry name" value="ASPARTATE AMMONIA-LYASE"/>
    <property type="match status" value="1"/>
</dbReference>